<proteinExistence type="predicted"/>
<evidence type="ECO:0000313" key="1">
    <source>
        <dbReference type="EMBL" id="BES87569.1"/>
    </source>
</evidence>
<reference evidence="1 2" key="1">
    <citation type="submission" date="2023-09" db="EMBL/GenBank/DDBJ databases">
        <title>Nesidiocoris tenuis whole genome shotgun sequence.</title>
        <authorList>
            <person name="Shibata T."/>
            <person name="Shimoda M."/>
            <person name="Kobayashi T."/>
            <person name="Uehara T."/>
        </authorList>
    </citation>
    <scope>NUCLEOTIDE SEQUENCE [LARGE SCALE GENOMIC DNA]</scope>
    <source>
        <strain evidence="1 2">Japan</strain>
    </source>
</reference>
<name>A0ABN7A8V0_9HEMI</name>
<keyword evidence="2" id="KW-1185">Reference proteome</keyword>
<gene>
    <name evidence="1" type="ORF">NTJ_00375</name>
</gene>
<evidence type="ECO:0000313" key="2">
    <source>
        <dbReference type="Proteomes" id="UP001307889"/>
    </source>
</evidence>
<accession>A0ABN7A8V0</accession>
<protein>
    <submittedName>
        <fullName evidence="1">Uncharacterized protein</fullName>
    </submittedName>
</protein>
<sequence length="78" mass="8674">MLSAVKALVGAAMVTTDRRNSVAKTNGTLYELSKHDDCLVLVRTSKVQNVENTNMKPRARTSRELFDLARWKASPPTL</sequence>
<organism evidence="1 2">
    <name type="scientific">Nesidiocoris tenuis</name>
    <dbReference type="NCBI Taxonomy" id="355587"/>
    <lineage>
        <taxon>Eukaryota</taxon>
        <taxon>Metazoa</taxon>
        <taxon>Ecdysozoa</taxon>
        <taxon>Arthropoda</taxon>
        <taxon>Hexapoda</taxon>
        <taxon>Insecta</taxon>
        <taxon>Pterygota</taxon>
        <taxon>Neoptera</taxon>
        <taxon>Paraneoptera</taxon>
        <taxon>Hemiptera</taxon>
        <taxon>Heteroptera</taxon>
        <taxon>Panheteroptera</taxon>
        <taxon>Cimicomorpha</taxon>
        <taxon>Miridae</taxon>
        <taxon>Dicyphina</taxon>
        <taxon>Nesidiocoris</taxon>
    </lineage>
</organism>
<dbReference type="Proteomes" id="UP001307889">
    <property type="component" value="Chromosome 1"/>
</dbReference>
<dbReference type="EMBL" id="AP028909">
    <property type="protein sequence ID" value="BES87569.1"/>
    <property type="molecule type" value="Genomic_DNA"/>
</dbReference>